<feature type="region of interest" description="Disordered" evidence="1">
    <location>
        <begin position="626"/>
        <end position="653"/>
    </location>
</feature>
<evidence type="ECO:0000256" key="1">
    <source>
        <dbReference type="SAM" id="MobiDB-lite"/>
    </source>
</evidence>
<organism evidence="2 3">
    <name type="scientific">Tricholomella constricta</name>
    <dbReference type="NCBI Taxonomy" id="117010"/>
    <lineage>
        <taxon>Eukaryota</taxon>
        <taxon>Fungi</taxon>
        <taxon>Dikarya</taxon>
        <taxon>Basidiomycota</taxon>
        <taxon>Agaricomycotina</taxon>
        <taxon>Agaricomycetes</taxon>
        <taxon>Agaricomycetidae</taxon>
        <taxon>Agaricales</taxon>
        <taxon>Tricholomatineae</taxon>
        <taxon>Lyophyllaceae</taxon>
        <taxon>Tricholomella</taxon>
    </lineage>
</organism>
<sequence length="697" mass="78922">MHELNSTMKNNEPSVVYSLFLGTRLIFFQATLSVSANTMASTSRLPAPSTKERTSETQRPIHGQKRLRTKEPESQSTPTELKRCLFDKLPYELLAEIFIFTGSPSDVLAVARCSKFFCATLVNPSSQFIWRSVRKTYSFPPPEPMSIFTEPSYAAFLFGGGPCEVCTKQTEAMYHSFGIRLRLCRDHRCTAKLISSDVLKKTDRLLGQDSMVGQCLPYIESNQCFLPNAFGRSRSKIFRAGDWQSEVVDCAAGPQDYVKRNEKNIAFTKSYMKFCELLYDWNEVRQTLYQSNVLANETFAKDLAKKHGWDYWDMMNATPYGSLHRLRNRRIENVAQDGELAETRKRKAQEALYSENRESVAQHYQRLRSKQPPVILPSLPVFRRLPVVAMLQGSSPSTVGEGPSKVSEALQKEKFVIERLETELKMWRMQAKEDLGTVLGYPNWRTASTKVLHPVERITARFLCAVCSKVQIRYRDDGCLDFAGACAHLCRGIKKQKKDDEVWKPQRFIKDDKASAALSTVLALCKADVTLAEARARVAALGDTILCTSCESGLLLNPKSIVGHSHRHDNMQMRLMSSEEAASYQEYPLVSSLVWTLAGPERRVKAARAKVNFGCRHCLNAQRKVTQGNDQQLPSESSVEESDKTKRLARGPKAEKTRFSFNGLWSHLKAKHGIDDVRDEDVYVFEPIDLKVLANSK</sequence>
<evidence type="ECO:0000313" key="2">
    <source>
        <dbReference type="EMBL" id="KAF5379215.1"/>
    </source>
</evidence>
<keyword evidence="3" id="KW-1185">Reference proteome</keyword>
<comment type="caution">
    <text evidence="2">The sequence shown here is derived from an EMBL/GenBank/DDBJ whole genome shotgun (WGS) entry which is preliminary data.</text>
</comment>
<feature type="compositionally biased region" description="Basic and acidic residues" evidence="1">
    <location>
        <begin position="641"/>
        <end position="653"/>
    </location>
</feature>
<evidence type="ECO:0008006" key="4">
    <source>
        <dbReference type="Google" id="ProtNLM"/>
    </source>
</evidence>
<reference evidence="2 3" key="1">
    <citation type="journal article" date="2020" name="ISME J.">
        <title>Uncovering the hidden diversity of litter-decomposition mechanisms in mushroom-forming fungi.</title>
        <authorList>
            <person name="Floudas D."/>
            <person name="Bentzer J."/>
            <person name="Ahren D."/>
            <person name="Johansson T."/>
            <person name="Persson P."/>
            <person name="Tunlid A."/>
        </authorList>
    </citation>
    <scope>NUCLEOTIDE SEQUENCE [LARGE SCALE GENOMIC DNA]</scope>
    <source>
        <strain evidence="2 3">CBS 661.87</strain>
    </source>
</reference>
<protein>
    <recommendedName>
        <fullName evidence="4">F-box domain-containing protein</fullName>
    </recommendedName>
</protein>
<feature type="region of interest" description="Disordered" evidence="1">
    <location>
        <begin position="41"/>
        <end position="78"/>
    </location>
</feature>
<accession>A0A8H5HA20</accession>
<name>A0A8H5HA20_9AGAR</name>
<evidence type="ECO:0000313" key="3">
    <source>
        <dbReference type="Proteomes" id="UP000565441"/>
    </source>
</evidence>
<feature type="compositionally biased region" description="Polar residues" evidence="1">
    <location>
        <begin position="626"/>
        <end position="637"/>
    </location>
</feature>
<dbReference type="OrthoDB" id="3220023at2759"/>
<dbReference type="Proteomes" id="UP000565441">
    <property type="component" value="Unassembled WGS sequence"/>
</dbReference>
<dbReference type="InterPro" id="IPR036047">
    <property type="entry name" value="F-box-like_dom_sf"/>
</dbReference>
<proteinExistence type="predicted"/>
<dbReference type="SUPFAM" id="SSF81383">
    <property type="entry name" value="F-box domain"/>
    <property type="match status" value="1"/>
</dbReference>
<gene>
    <name evidence="2" type="ORF">D9615_005883</name>
</gene>
<dbReference type="EMBL" id="JAACJP010000017">
    <property type="protein sequence ID" value="KAF5379215.1"/>
    <property type="molecule type" value="Genomic_DNA"/>
</dbReference>
<dbReference type="AlphaFoldDB" id="A0A8H5HA20"/>